<sequence length="315" mass="34716">MLCRPLAGAVAGGVLVRQRDRLLQRRVFGDTSLTFNQAGGGERRDEVDALLTGRECEPRHLRGAHHIRSEQVLVVEDVVHQRGWMHNAVDFRRQPRVRRFVEAQQPFGDVAHDHLQPFCGERGEARAELGIALVEAGRQPALRGVVVGGAHEADHLAGGADLFHPFEAQEAAKETGRTRDEDDPRLRRRFVGRHGGEVCVAEEAFDVEVGGIQPLCTLAMDLSERRLGVAIAIERPLDGGSPTARVAGGADDVVERQVDAEDLFEQRGQLDRTERVATQLGERGRIVEVGVGETEHRAQRTGDLLPHRQRGIRTA</sequence>
<proteinExistence type="predicted"/>
<dbReference type="AlphaFoldDB" id="A0A6J7A8G4"/>
<accession>A0A6J7A8G4</accession>
<dbReference type="EMBL" id="CAFAAV010000158">
    <property type="protein sequence ID" value="CAB4828750.1"/>
    <property type="molecule type" value="Genomic_DNA"/>
</dbReference>
<name>A0A6J7A8G4_9ZZZZ</name>
<evidence type="ECO:0000256" key="1">
    <source>
        <dbReference type="SAM" id="MobiDB-lite"/>
    </source>
</evidence>
<evidence type="ECO:0000313" key="2">
    <source>
        <dbReference type="EMBL" id="CAB4828750.1"/>
    </source>
</evidence>
<protein>
    <submittedName>
        <fullName evidence="2">Unannotated protein</fullName>
    </submittedName>
</protein>
<organism evidence="2">
    <name type="scientific">freshwater metagenome</name>
    <dbReference type="NCBI Taxonomy" id="449393"/>
    <lineage>
        <taxon>unclassified sequences</taxon>
        <taxon>metagenomes</taxon>
        <taxon>ecological metagenomes</taxon>
    </lineage>
</organism>
<gene>
    <name evidence="2" type="ORF">UFOPK3099_01888</name>
</gene>
<reference evidence="2" key="1">
    <citation type="submission" date="2020-05" db="EMBL/GenBank/DDBJ databases">
        <authorList>
            <person name="Chiriac C."/>
            <person name="Salcher M."/>
            <person name="Ghai R."/>
            <person name="Kavagutti S V."/>
        </authorList>
    </citation>
    <scope>NUCLEOTIDE SEQUENCE</scope>
</reference>
<feature type="region of interest" description="Disordered" evidence="1">
    <location>
        <begin position="293"/>
        <end position="315"/>
    </location>
</feature>